<dbReference type="OrthoDB" id="773377at2"/>
<dbReference type="AlphaFoldDB" id="A0A4Q9HAS8"/>
<dbReference type="Proteomes" id="UP000291819">
    <property type="component" value="Unassembled WGS sequence"/>
</dbReference>
<name>A0A4Q9HAS8_9SPHI</name>
<evidence type="ECO:0000313" key="2">
    <source>
        <dbReference type="Proteomes" id="UP000291819"/>
    </source>
</evidence>
<dbReference type="EMBL" id="SIXF01000015">
    <property type="protein sequence ID" value="TBO41194.1"/>
    <property type="molecule type" value="Genomic_DNA"/>
</dbReference>
<dbReference type="RefSeq" id="WP_131030917.1">
    <property type="nucleotide sequence ID" value="NZ_SIXF01000015.1"/>
</dbReference>
<organism evidence="1 2">
    <name type="scientific">Pedobacter kyonggii</name>
    <dbReference type="NCBI Taxonomy" id="1926871"/>
    <lineage>
        <taxon>Bacteria</taxon>
        <taxon>Pseudomonadati</taxon>
        <taxon>Bacteroidota</taxon>
        <taxon>Sphingobacteriia</taxon>
        <taxon>Sphingobacteriales</taxon>
        <taxon>Sphingobacteriaceae</taxon>
        <taxon>Pedobacter</taxon>
    </lineage>
</organism>
<reference evidence="1 2" key="1">
    <citation type="submission" date="2019-02" db="EMBL/GenBank/DDBJ databases">
        <title>Pedobacter kyonggii whole genome sequence analysis.</title>
        <authorList>
            <person name="Dahal R.H."/>
        </authorList>
    </citation>
    <scope>NUCLEOTIDE SEQUENCE [LARGE SCALE GENOMIC DNA]</scope>
    <source>
        <strain evidence="1 2">K-4-11-1</strain>
    </source>
</reference>
<proteinExistence type="predicted"/>
<protein>
    <submittedName>
        <fullName evidence="1">Uncharacterized protein</fullName>
    </submittedName>
</protein>
<keyword evidence="2" id="KW-1185">Reference proteome</keyword>
<sequence length="419" mass="47810">METHGYFKQKTISLKDVKSKGFVYSEDLLSLISSEELRNAISNKYDLSESIKIELDKIDSLFDAVKRYSSRFTTSRLNVSFDQVVPSFQTNADGKEVVYFDIAEANDFQGEVFNNLKAESIYDSVSMFFDNRKLTQYVNFLKGTDGGSFLLDELDRSWKAYYLSSNKKIEKKVFRLLDDGDELFLKSINTERFKEYGIAETFVLTCLELFKISKSNNSPQFTIGSIALSESTIDFIISVDNPHFIEGLGHINSSISIRNQDQGNTSIGFYSSLEFNLEKVVDGKLFLFPNKKVEGIKHELTINHTVAINDFIDSYSSIGGFFQDYDKFKDDYFLFKASTDPDELRAKIEEKVISPNSPFRGINELVDLFKKDKAGHISNLAALLRICGKAEMLDVNFDVKFKLRYLISNVLLYGKNDLI</sequence>
<accession>A0A4Q9HAS8</accession>
<comment type="caution">
    <text evidence="1">The sequence shown here is derived from an EMBL/GenBank/DDBJ whole genome shotgun (WGS) entry which is preliminary data.</text>
</comment>
<gene>
    <name evidence="1" type="ORF">EYS08_15660</name>
</gene>
<evidence type="ECO:0000313" key="1">
    <source>
        <dbReference type="EMBL" id="TBO41194.1"/>
    </source>
</evidence>